<comment type="caution">
    <text evidence="8">The sequence shown here is derived from an EMBL/GenBank/DDBJ whole genome shotgun (WGS) entry which is preliminary data.</text>
</comment>
<protein>
    <recommendedName>
        <fullName evidence="10">Sulfotransferase family protein</fullName>
    </recommendedName>
</protein>
<accession>A0ABP3VNA4</accession>
<reference evidence="9" key="1">
    <citation type="journal article" date="2019" name="Int. J. Syst. Evol. Microbiol.">
        <title>The Global Catalogue of Microorganisms (GCM) 10K type strain sequencing project: providing services to taxonomists for standard genome sequencing and annotation.</title>
        <authorList>
            <consortium name="The Broad Institute Genomics Platform"/>
            <consortium name="The Broad Institute Genome Sequencing Center for Infectious Disease"/>
            <person name="Wu L."/>
            <person name="Ma J."/>
        </authorList>
    </citation>
    <scope>NUCLEOTIDE SEQUENCE [LARGE SCALE GENOMIC DNA]</scope>
    <source>
        <strain evidence="9">JCM 16231</strain>
    </source>
</reference>
<evidence type="ECO:0000256" key="5">
    <source>
        <dbReference type="ARBA" id="ARBA00023034"/>
    </source>
</evidence>
<dbReference type="Pfam" id="PF03567">
    <property type="entry name" value="Sulfotransfer_2"/>
    <property type="match status" value="1"/>
</dbReference>
<dbReference type="InterPro" id="IPR005331">
    <property type="entry name" value="Sulfotransferase"/>
</dbReference>
<dbReference type="Proteomes" id="UP001500185">
    <property type="component" value="Unassembled WGS sequence"/>
</dbReference>
<keyword evidence="9" id="KW-1185">Reference proteome</keyword>
<proteinExistence type="predicted"/>
<evidence type="ECO:0000256" key="4">
    <source>
        <dbReference type="ARBA" id="ARBA00022989"/>
    </source>
</evidence>
<dbReference type="PANTHER" id="PTHR12137">
    <property type="entry name" value="CARBOHYDRATE SULFOTRANSFERASE"/>
    <property type="match status" value="1"/>
</dbReference>
<keyword evidence="5" id="KW-0333">Golgi apparatus</keyword>
<evidence type="ECO:0000256" key="1">
    <source>
        <dbReference type="ARBA" id="ARBA00004323"/>
    </source>
</evidence>
<gene>
    <name evidence="8" type="ORF">GCM10009433_26570</name>
</gene>
<keyword evidence="6" id="KW-0472">Membrane</keyword>
<sequence>MISHKHKCIFIHIPKCAGSSIRDFYFDTPRLNWKLPNYELLYGWCPKRKIHLQHATSQQLLELDLVKPEIWDNYFKFTFIRNPYDRAVSDYFWLMKDRDIKGSFKDYITKKNVFKPVLSDNSVKEYRGDHLLQQTDFFDFSGNYKMDFIGKFEHIRIEINKLNDQLGISKEFDIHAKKNSSRKNHYSIFYTNTRKRLVETYFKKDMKLLDYKFEDKRTGLNLLKKCL</sequence>
<keyword evidence="3" id="KW-0812">Transmembrane</keyword>
<evidence type="ECO:0000256" key="7">
    <source>
        <dbReference type="ARBA" id="ARBA00023180"/>
    </source>
</evidence>
<evidence type="ECO:0000256" key="6">
    <source>
        <dbReference type="ARBA" id="ARBA00023136"/>
    </source>
</evidence>
<name>A0ABP3VNA4_9FLAO</name>
<organism evidence="8 9">
    <name type="scientific">Psychroflexus lacisalsi</name>
    <dbReference type="NCBI Taxonomy" id="503928"/>
    <lineage>
        <taxon>Bacteria</taxon>
        <taxon>Pseudomonadati</taxon>
        <taxon>Bacteroidota</taxon>
        <taxon>Flavobacteriia</taxon>
        <taxon>Flavobacteriales</taxon>
        <taxon>Flavobacteriaceae</taxon>
        <taxon>Psychroflexus</taxon>
    </lineage>
</organism>
<comment type="subcellular location">
    <subcellularLocation>
        <location evidence="1">Golgi apparatus membrane</location>
        <topology evidence="1">Single-pass type II membrane protein</topology>
    </subcellularLocation>
</comment>
<dbReference type="EMBL" id="BAAAGG010000022">
    <property type="protein sequence ID" value="GAA0764326.1"/>
    <property type="molecule type" value="Genomic_DNA"/>
</dbReference>
<dbReference type="Gene3D" id="3.40.50.300">
    <property type="entry name" value="P-loop containing nucleotide triphosphate hydrolases"/>
    <property type="match status" value="1"/>
</dbReference>
<evidence type="ECO:0008006" key="10">
    <source>
        <dbReference type="Google" id="ProtNLM"/>
    </source>
</evidence>
<dbReference type="RefSeq" id="WP_224454847.1">
    <property type="nucleotide sequence ID" value="NZ_BAAAGG010000022.1"/>
</dbReference>
<dbReference type="InterPro" id="IPR018011">
    <property type="entry name" value="Carb_sulfotrans_8-10"/>
</dbReference>
<keyword evidence="7" id="KW-0325">Glycoprotein</keyword>
<dbReference type="SUPFAM" id="SSF52540">
    <property type="entry name" value="P-loop containing nucleoside triphosphate hydrolases"/>
    <property type="match status" value="1"/>
</dbReference>
<evidence type="ECO:0000313" key="9">
    <source>
        <dbReference type="Proteomes" id="UP001500185"/>
    </source>
</evidence>
<dbReference type="InterPro" id="IPR027417">
    <property type="entry name" value="P-loop_NTPase"/>
</dbReference>
<dbReference type="PANTHER" id="PTHR12137:SF54">
    <property type="entry name" value="CARBOHYDRATE SULFOTRANSFERASE"/>
    <property type="match status" value="1"/>
</dbReference>
<evidence type="ECO:0000256" key="2">
    <source>
        <dbReference type="ARBA" id="ARBA00022679"/>
    </source>
</evidence>
<keyword evidence="4" id="KW-1133">Transmembrane helix</keyword>
<keyword evidence="2" id="KW-0808">Transferase</keyword>
<evidence type="ECO:0000256" key="3">
    <source>
        <dbReference type="ARBA" id="ARBA00022692"/>
    </source>
</evidence>
<evidence type="ECO:0000313" key="8">
    <source>
        <dbReference type="EMBL" id="GAA0764326.1"/>
    </source>
</evidence>